<sequence>MSYYIPLFKPNNQKEEVVPPRSNFE</sequence>
<reference evidence="1" key="1">
    <citation type="submission" date="2018-05" db="EMBL/GenBank/DDBJ databases">
        <authorList>
            <person name="Lanie J.A."/>
            <person name="Ng W.-L."/>
            <person name="Kazmierczak K.M."/>
            <person name="Andrzejewski T.M."/>
            <person name="Davidsen T.M."/>
            <person name="Wayne K.J."/>
            <person name="Tettelin H."/>
            <person name="Glass J.I."/>
            <person name="Rusch D."/>
            <person name="Podicherti R."/>
            <person name="Tsui H.-C.T."/>
            <person name="Winkler M.E."/>
        </authorList>
    </citation>
    <scope>NUCLEOTIDE SEQUENCE</scope>
</reference>
<evidence type="ECO:0000313" key="1">
    <source>
        <dbReference type="EMBL" id="SVE21921.1"/>
    </source>
</evidence>
<name>A0A383BPY3_9ZZZZ</name>
<dbReference type="EMBL" id="UINC01202224">
    <property type="protein sequence ID" value="SVE21921.1"/>
    <property type="molecule type" value="Genomic_DNA"/>
</dbReference>
<feature type="non-terminal residue" evidence="1">
    <location>
        <position position="25"/>
    </location>
</feature>
<protein>
    <submittedName>
        <fullName evidence="1">Uncharacterized protein</fullName>
    </submittedName>
</protein>
<organism evidence="1">
    <name type="scientific">marine metagenome</name>
    <dbReference type="NCBI Taxonomy" id="408172"/>
    <lineage>
        <taxon>unclassified sequences</taxon>
        <taxon>metagenomes</taxon>
        <taxon>ecological metagenomes</taxon>
    </lineage>
</organism>
<proteinExistence type="predicted"/>
<accession>A0A383BPY3</accession>
<gene>
    <name evidence="1" type="ORF">METZ01_LOCUS474775</name>
</gene>
<dbReference type="AlphaFoldDB" id="A0A383BPY3"/>